<dbReference type="SUPFAM" id="SSF56281">
    <property type="entry name" value="Metallo-hydrolase/oxidoreductase"/>
    <property type="match status" value="1"/>
</dbReference>
<dbReference type="SMART" id="SM00849">
    <property type="entry name" value="Lactamase_B"/>
    <property type="match status" value="1"/>
</dbReference>
<dbReference type="Pfam" id="PF17778">
    <property type="entry name" value="WHD_BLACT"/>
    <property type="match status" value="1"/>
</dbReference>
<protein>
    <submittedName>
        <fullName evidence="2">Glyoxylase-like metal-dependent hydrolase (Beta-lactamase superfamily II)</fullName>
    </submittedName>
</protein>
<comment type="caution">
    <text evidence="2">The sequence shown here is derived from an EMBL/GenBank/DDBJ whole genome shotgun (WGS) entry which is preliminary data.</text>
</comment>
<gene>
    <name evidence="2" type="ORF">C8N43_0352</name>
</gene>
<dbReference type="RefSeq" id="WP_107843974.1">
    <property type="nucleotide sequence ID" value="NZ_QBKS01000001.1"/>
</dbReference>
<dbReference type="EMBL" id="QBKS01000001">
    <property type="protein sequence ID" value="PTX55711.1"/>
    <property type="molecule type" value="Genomic_DNA"/>
</dbReference>
<dbReference type="PANTHER" id="PTHR23131">
    <property type="entry name" value="ENDORIBONUCLEASE LACTB2"/>
    <property type="match status" value="1"/>
</dbReference>
<dbReference type="AlphaFoldDB" id="A0A2T6BI21"/>
<dbReference type="InterPro" id="IPR036866">
    <property type="entry name" value="RibonucZ/Hydroxyglut_hydro"/>
</dbReference>
<sequence>MAADAKNAPVPGKPVPLAPGLRRILAPNPSPMTYTGTNTYLLGTRDIAVIDPGPPDDAHLQAILDALEAHQRISHIVVTHSHIDHSPLAMVLAQITDAPVHGFGGSSAGRAPVMDGFRNMGGGEGVDETFMPDRSLADGGQLRGTDWTLEALHTPGHMGNHLCLHWAEGRALFSGDLVMGWATSMVSPPDGHLTDFMASLHRLAAREGDAVYYPGHGAPIDEPAARVQELLAHRQMREAQILDALAGGALTPEGLTRKIYIDVDPALLPAAERNVVAHLIDLSLRKRVRPVGKLSLVASFELV</sequence>
<feature type="domain" description="Metallo-beta-lactamase" evidence="1">
    <location>
        <begin position="36"/>
        <end position="216"/>
    </location>
</feature>
<evidence type="ECO:0000259" key="1">
    <source>
        <dbReference type="SMART" id="SM00849"/>
    </source>
</evidence>
<keyword evidence="3" id="KW-1185">Reference proteome</keyword>
<proteinExistence type="predicted"/>
<organism evidence="2 3">
    <name type="scientific">Litoreibacter ponti</name>
    <dbReference type="NCBI Taxonomy" id="1510457"/>
    <lineage>
        <taxon>Bacteria</taxon>
        <taxon>Pseudomonadati</taxon>
        <taxon>Pseudomonadota</taxon>
        <taxon>Alphaproteobacteria</taxon>
        <taxon>Rhodobacterales</taxon>
        <taxon>Roseobacteraceae</taxon>
        <taxon>Litoreibacter</taxon>
    </lineage>
</organism>
<evidence type="ECO:0000313" key="3">
    <source>
        <dbReference type="Proteomes" id="UP000243978"/>
    </source>
</evidence>
<dbReference type="Proteomes" id="UP000243978">
    <property type="component" value="Unassembled WGS sequence"/>
</dbReference>
<dbReference type="OrthoDB" id="9788263at2"/>
<keyword evidence="2" id="KW-0378">Hydrolase</keyword>
<name>A0A2T6BI21_9RHOB</name>
<dbReference type="PANTHER" id="PTHR23131:SF0">
    <property type="entry name" value="ENDORIBONUCLEASE LACTB2"/>
    <property type="match status" value="1"/>
</dbReference>
<dbReference type="InterPro" id="IPR050662">
    <property type="entry name" value="Sec-metab_biosynth-thioest"/>
</dbReference>
<dbReference type="InterPro" id="IPR001279">
    <property type="entry name" value="Metallo-B-lactamas"/>
</dbReference>
<dbReference type="InterPro" id="IPR036388">
    <property type="entry name" value="WH-like_DNA-bd_sf"/>
</dbReference>
<dbReference type="CDD" id="cd16278">
    <property type="entry name" value="metallo-hydrolase-like_MBL-fold"/>
    <property type="match status" value="1"/>
</dbReference>
<dbReference type="Gene3D" id="3.60.15.10">
    <property type="entry name" value="Ribonuclease Z/Hydroxyacylglutathione hydrolase-like"/>
    <property type="match status" value="1"/>
</dbReference>
<dbReference type="InterPro" id="IPR041516">
    <property type="entry name" value="LACTB2_WH"/>
</dbReference>
<evidence type="ECO:0000313" key="2">
    <source>
        <dbReference type="EMBL" id="PTX55711.1"/>
    </source>
</evidence>
<dbReference type="GO" id="GO:0016787">
    <property type="term" value="F:hydrolase activity"/>
    <property type="evidence" value="ECO:0007669"/>
    <property type="project" value="UniProtKB-KW"/>
</dbReference>
<dbReference type="Gene3D" id="1.10.10.10">
    <property type="entry name" value="Winged helix-like DNA-binding domain superfamily/Winged helix DNA-binding domain"/>
    <property type="match status" value="1"/>
</dbReference>
<dbReference type="Pfam" id="PF00753">
    <property type="entry name" value="Lactamase_B"/>
    <property type="match status" value="1"/>
</dbReference>
<reference evidence="2 3" key="1">
    <citation type="submission" date="2018-04" db="EMBL/GenBank/DDBJ databases">
        <title>Genomic Encyclopedia of Archaeal and Bacterial Type Strains, Phase II (KMG-II): from individual species to whole genera.</title>
        <authorList>
            <person name="Goeker M."/>
        </authorList>
    </citation>
    <scope>NUCLEOTIDE SEQUENCE [LARGE SCALE GENOMIC DNA]</scope>
    <source>
        <strain evidence="2 3">DSM 100977</strain>
    </source>
</reference>
<accession>A0A2T6BI21</accession>